<keyword evidence="1" id="KW-0812">Transmembrane</keyword>
<keyword evidence="1" id="KW-1133">Transmembrane helix</keyword>
<dbReference type="OrthoDB" id="169896at2157"/>
<name>A0A5P9P4C2_9EURY</name>
<evidence type="ECO:0008006" key="4">
    <source>
        <dbReference type="Google" id="ProtNLM"/>
    </source>
</evidence>
<keyword evidence="3" id="KW-1185">Reference proteome</keyword>
<dbReference type="RefSeq" id="WP_152941470.1">
    <property type="nucleotide sequence ID" value="NZ_CP045488.1"/>
</dbReference>
<sequence length="183" mass="20082">MVIDRLRNRRRDRDDGRSDRGQVILIGAIALAFIILGVVVVFNGVVYTETLSSAETDQSATTAEATELEVKQGVACLAAEVEDDVSITDLEGEDLENNGDLTESGTEAVDDYWETNVETFDERYRNATAHSRPAVVAIDDDAEFTLDGDNVILDGDLTVTITYDTNDLRYERTVDVNPEACPS</sequence>
<evidence type="ECO:0000256" key="1">
    <source>
        <dbReference type="SAM" id="Phobius"/>
    </source>
</evidence>
<protein>
    <recommendedName>
        <fullName evidence="4">Flagellin</fullName>
    </recommendedName>
</protein>
<evidence type="ECO:0000313" key="3">
    <source>
        <dbReference type="Proteomes" id="UP000326170"/>
    </source>
</evidence>
<dbReference type="GeneID" id="42301523"/>
<keyword evidence="1" id="KW-0472">Membrane</keyword>
<evidence type="ECO:0000313" key="2">
    <source>
        <dbReference type="EMBL" id="QFU82972.1"/>
    </source>
</evidence>
<feature type="transmembrane region" description="Helical" evidence="1">
    <location>
        <begin position="21"/>
        <end position="42"/>
    </location>
</feature>
<accession>A0A5P9P4C2</accession>
<dbReference type="Proteomes" id="UP000326170">
    <property type="component" value="Chromosome"/>
</dbReference>
<proteinExistence type="predicted"/>
<dbReference type="AlphaFoldDB" id="A0A5P9P4C2"/>
<gene>
    <name evidence="2" type="ORF">GCU68_10725</name>
</gene>
<organism evidence="2 3">
    <name type="scientific">Natronorubrum aibiense</name>
    <dbReference type="NCBI Taxonomy" id="348826"/>
    <lineage>
        <taxon>Archaea</taxon>
        <taxon>Methanobacteriati</taxon>
        <taxon>Methanobacteriota</taxon>
        <taxon>Stenosarchaea group</taxon>
        <taxon>Halobacteria</taxon>
        <taxon>Halobacteriales</taxon>
        <taxon>Natrialbaceae</taxon>
        <taxon>Natronorubrum</taxon>
    </lineage>
</organism>
<dbReference type="KEGG" id="nas:GCU68_10725"/>
<reference evidence="2 3" key="1">
    <citation type="journal article" date="2007" name="Int. J. Syst. Evol. Microbiol.">
        <title>Natronorubrum sulfidifaciens sp. nov., an extremely haloalkaliphilic archaeon isolated from Aiding salt lake in Xin-Jiang, China.</title>
        <authorList>
            <person name="Cui H.L."/>
            <person name="Tohty D."/>
            <person name="Liu H.C."/>
            <person name="Liu S.J."/>
            <person name="Oren A."/>
            <person name="Zhou P.J."/>
        </authorList>
    </citation>
    <scope>NUCLEOTIDE SEQUENCE [LARGE SCALE GENOMIC DNA]</scope>
    <source>
        <strain evidence="2 3">7-3</strain>
    </source>
</reference>
<dbReference type="EMBL" id="CP045488">
    <property type="protein sequence ID" value="QFU82972.1"/>
    <property type="molecule type" value="Genomic_DNA"/>
</dbReference>